<evidence type="ECO:0000313" key="4">
    <source>
        <dbReference type="Proteomes" id="UP000000305"/>
    </source>
</evidence>
<organism evidence="3 4">
    <name type="scientific">Daphnia pulex</name>
    <name type="common">Water flea</name>
    <dbReference type="NCBI Taxonomy" id="6669"/>
    <lineage>
        <taxon>Eukaryota</taxon>
        <taxon>Metazoa</taxon>
        <taxon>Ecdysozoa</taxon>
        <taxon>Arthropoda</taxon>
        <taxon>Crustacea</taxon>
        <taxon>Branchiopoda</taxon>
        <taxon>Diplostraca</taxon>
        <taxon>Cladocera</taxon>
        <taxon>Anomopoda</taxon>
        <taxon>Daphniidae</taxon>
        <taxon>Daphnia</taxon>
    </lineage>
</organism>
<dbReference type="PhylomeDB" id="E9HPF8"/>
<name>E9HPF8_DAPPU</name>
<proteinExistence type="predicted"/>
<feature type="region of interest" description="Disordered" evidence="1">
    <location>
        <begin position="116"/>
        <end position="135"/>
    </location>
</feature>
<feature type="domain" description="DUF5641" evidence="2">
    <location>
        <begin position="24"/>
        <end position="105"/>
    </location>
</feature>
<evidence type="ECO:0000259" key="2">
    <source>
        <dbReference type="Pfam" id="PF18701"/>
    </source>
</evidence>
<dbReference type="eggNOG" id="ENOG502TMQ1">
    <property type="taxonomic scope" value="Eukaryota"/>
</dbReference>
<dbReference type="OrthoDB" id="5987340at2759"/>
<dbReference type="EMBL" id="GL732705">
    <property type="protein sequence ID" value="EFX66379.1"/>
    <property type="molecule type" value="Genomic_DNA"/>
</dbReference>
<accession>E9HPF8</accession>
<dbReference type="InParanoid" id="E9HPF8"/>
<keyword evidence="4" id="KW-1185">Reference proteome</keyword>
<dbReference type="AlphaFoldDB" id="E9HPF8"/>
<evidence type="ECO:0000313" key="3">
    <source>
        <dbReference type="EMBL" id="EFX66379.1"/>
    </source>
</evidence>
<dbReference type="Pfam" id="PF18701">
    <property type="entry name" value="DUF5641"/>
    <property type="match status" value="1"/>
</dbReference>
<evidence type="ECO:0000256" key="1">
    <source>
        <dbReference type="SAM" id="MobiDB-lite"/>
    </source>
</evidence>
<dbReference type="HOGENOM" id="CLU_1449097_0_0_1"/>
<protein>
    <recommendedName>
        <fullName evidence="2">DUF5641 domain-containing protein</fullName>
    </recommendedName>
</protein>
<dbReference type="KEGG" id="dpx:DAPPUDRAFT_263269"/>
<feature type="compositionally biased region" description="Acidic residues" evidence="1">
    <location>
        <begin position="116"/>
        <end position="130"/>
    </location>
</feature>
<dbReference type="InterPro" id="IPR040676">
    <property type="entry name" value="DUF5641"/>
</dbReference>
<gene>
    <name evidence="3" type="ORF">DAPPUDRAFT_263269</name>
</gene>
<sequence>MAPNSTSATLVQLDKNRRDYVSDIRQRFVKDYLLQLDNFHSKGKATRKILVGEVVVIHDELTKRLMWKTGVVKELIPSRDGLVRSVTLKTPNGNLINRAIQCLHPLELREDLDEDVDAVDGDPEPEEDPTPVDPAPIIPVAIEAVGDPVDGEVEPHRMGSGGEYVGNRIDAQQRRLGSAGKLHCRDI</sequence>
<dbReference type="STRING" id="6669.E9HPF8"/>
<reference evidence="3 4" key="1">
    <citation type="journal article" date="2011" name="Science">
        <title>The ecoresponsive genome of Daphnia pulex.</title>
        <authorList>
            <person name="Colbourne J.K."/>
            <person name="Pfrender M.E."/>
            <person name="Gilbert D."/>
            <person name="Thomas W.K."/>
            <person name="Tucker A."/>
            <person name="Oakley T.H."/>
            <person name="Tokishita S."/>
            <person name="Aerts A."/>
            <person name="Arnold G.J."/>
            <person name="Basu M.K."/>
            <person name="Bauer D.J."/>
            <person name="Caceres C.E."/>
            <person name="Carmel L."/>
            <person name="Casola C."/>
            <person name="Choi J.H."/>
            <person name="Detter J.C."/>
            <person name="Dong Q."/>
            <person name="Dusheyko S."/>
            <person name="Eads B.D."/>
            <person name="Frohlich T."/>
            <person name="Geiler-Samerotte K.A."/>
            <person name="Gerlach D."/>
            <person name="Hatcher P."/>
            <person name="Jogdeo S."/>
            <person name="Krijgsveld J."/>
            <person name="Kriventseva E.V."/>
            <person name="Kultz D."/>
            <person name="Laforsch C."/>
            <person name="Lindquist E."/>
            <person name="Lopez J."/>
            <person name="Manak J.R."/>
            <person name="Muller J."/>
            <person name="Pangilinan J."/>
            <person name="Patwardhan R.P."/>
            <person name="Pitluck S."/>
            <person name="Pritham E.J."/>
            <person name="Rechtsteiner A."/>
            <person name="Rho M."/>
            <person name="Rogozin I.B."/>
            <person name="Sakarya O."/>
            <person name="Salamov A."/>
            <person name="Schaack S."/>
            <person name="Shapiro H."/>
            <person name="Shiga Y."/>
            <person name="Skalitzky C."/>
            <person name="Smith Z."/>
            <person name="Souvorov A."/>
            <person name="Sung W."/>
            <person name="Tang Z."/>
            <person name="Tsuchiya D."/>
            <person name="Tu H."/>
            <person name="Vos H."/>
            <person name="Wang M."/>
            <person name="Wolf Y.I."/>
            <person name="Yamagata H."/>
            <person name="Yamada T."/>
            <person name="Ye Y."/>
            <person name="Shaw J.R."/>
            <person name="Andrews J."/>
            <person name="Crease T.J."/>
            <person name="Tang H."/>
            <person name="Lucas S.M."/>
            <person name="Robertson H.M."/>
            <person name="Bork P."/>
            <person name="Koonin E.V."/>
            <person name="Zdobnov E.M."/>
            <person name="Grigoriev I.V."/>
            <person name="Lynch M."/>
            <person name="Boore J.L."/>
        </authorList>
    </citation>
    <scope>NUCLEOTIDE SEQUENCE [LARGE SCALE GENOMIC DNA]</scope>
</reference>
<dbReference type="Proteomes" id="UP000000305">
    <property type="component" value="Unassembled WGS sequence"/>
</dbReference>